<reference evidence="2" key="1">
    <citation type="journal article" date="2022" name="bioRxiv">
        <title>Sequencing and chromosome-scale assembly of the giantPleurodeles waltlgenome.</title>
        <authorList>
            <person name="Brown T."/>
            <person name="Elewa A."/>
            <person name="Iarovenko S."/>
            <person name="Subramanian E."/>
            <person name="Araus A.J."/>
            <person name="Petzold A."/>
            <person name="Susuki M."/>
            <person name="Suzuki K.-i.T."/>
            <person name="Hayashi T."/>
            <person name="Toyoda A."/>
            <person name="Oliveira C."/>
            <person name="Osipova E."/>
            <person name="Leigh N.D."/>
            <person name="Simon A."/>
            <person name="Yun M.H."/>
        </authorList>
    </citation>
    <scope>NUCLEOTIDE SEQUENCE</scope>
    <source>
        <strain evidence="2">20211129_DDA</strain>
        <tissue evidence="2">Liver</tissue>
    </source>
</reference>
<accession>A0AAV7V1U0</accession>
<name>A0AAV7V1U0_PLEWA</name>
<keyword evidence="3" id="KW-1185">Reference proteome</keyword>
<evidence type="ECO:0000313" key="3">
    <source>
        <dbReference type="Proteomes" id="UP001066276"/>
    </source>
</evidence>
<comment type="caution">
    <text evidence="2">The sequence shown here is derived from an EMBL/GenBank/DDBJ whole genome shotgun (WGS) entry which is preliminary data.</text>
</comment>
<evidence type="ECO:0000313" key="2">
    <source>
        <dbReference type="EMBL" id="KAJ1194746.1"/>
    </source>
</evidence>
<dbReference type="Proteomes" id="UP001066276">
    <property type="component" value="Chromosome 2_2"/>
</dbReference>
<sequence length="142" mass="15886">MANGPIPDRRAATTPHAPAKMPERNKAAELLLVAAGRWVVAVVVVVVEAHIEGLLLITKWLEDQVRSLTKQRLAMAARLEDQEGRARLNICIVVVPEGMEGPSVDLFIMDLVLSKLQPKRLERNCLVLRQHIIPHWDGKEHT</sequence>
<dbReference type="AlphaFoldDB" id="A0AAV7V1U0"/>
<gene>
    <name evidence="2" type="ORF">NDU88_004032</name>
</gene>
<protein>
    <submittedName>
        <fullName evidence="2">Uncharacterized protein</fullName>
    </submittedName>
</protein>
<evidence type="ECO:0000256" key="1">
    <source>
        <dbReference type="SAM" id="MobiDB-lite"/>
    </source>
</evidence>
<organism evidence="2 3">
    <name type="scientific">Pleurodeles waltl</name>
    <name type="common">Iberian ribbed newt</name>
    <dbReference type="NCBI Taxonomy" id="8319"/>
    <lineage>
        <taxon>Eukaryota</taxon>
        <taxon>Metazoa</taxon>
        <taxon>Chordata</taxon>
        <taxon>Craniata</taxon>
        <taxon>Vertebrata</taxon>
        <taxon>Euteleostomi</taxon>
        <taxon>Amphibia</taxon>
        <taxon>Batrachia</taxon>
        <taxon>Caudata</taxon>
        <taxon>Salamandroidea</taxon>
        <taxon>Salamandridae</taxon>
        <taxon>Pleurodelinae</taxon>
        <taxon>Pleurodeles</taxon>
    </lineage>
</organism>
<dbReference type="EMBL" id="JANPWB010000004">
    <property type="protein sequence ID" value="KAJ1194746.1"/>
    <property type="molecule type" value="Genomic_DNA"/>
</dbReference>
<feature type="region of interest" description="Disordered" evidence="1">
    <location>
        <begin position="1"/>
        <end position="20"/>
    </location>
</feature>
<proteinExistence type="predicted"/>